<evidence type="ECO:0000256" key="4">
    <source>
        <dbReference type="ARBA" id="ARBA00022989"/>
    </source>
</evidence>
<feature type="region of interest" description="Disordered" evidence="8">
    <location>
        <begin position="1"/>
        <end position="23"/>
    </location>
</feature>
<feature type="transmembrane region" description="Helical" evidence="9">
    <location>
        <begin position="218"/>
        <end position="236"/>
    </location>
</feature>
<evidence type="ECO:0000256" key="5">
    <source>
        <dbReference type="ARBA" id="ARBA00023002"/>
    </source>
</evidence>
<evidence type="ECO:0000313" key="12">
    <source>
        <dbReference type="EMBL" id="KLT40571.1"/>
    </source>
</evidence>
<organism evidence="12 13">
    <name type="scientific">Cutaneotrichosporon oleaginosum</name>
    <dbReference type="NCBI Taxonomy" id="879819"/>
    <lineage>
        <taxon>Eukaryota</taxon>
        <taxon>Fungi</taxon>
        <taxon>Dikarya</taxon>
        <taxon>Basidiomycota</taxon>
        <taxon>Agaricomycotina</taxon>
        <taxon>Tremellomycetes</taxon>
        <taxon>Trichosporonales</taxon>
        <taxon>Trichosporonaceae</taxon>
        <taxon>Cutaneotrichosporon</taxon>
    </lineage>
</organism>
<feature type="region of interest" description="Disordered" evidence="8">
    <location>
        <begin position="485"/>
        <end position="565"/>
    </location>
</feature>
<dbReference type="InterPro" id="IPR013121">
    <property type="entry name" value="Fe_red_NAD-bd_6"/>
</dbReference>
<dbReference type="SUPFAM" id="SSF52343">
    <property type="entry name" value="Ferredoxin reductase-like, C-terminal NADP-linked domain"/>
    <property type="match status" value="1"/>
</dbReference>
<dbReference type="SFLD" id="SFLDG01169">
    <property type="entry name" value="NADPH_oxidase_subgroup_(NOX)"/>
    <property type="match status" value="1"/>
</dbReference>
<dbReference type="STRING" id="879819.A0A0J0XHJ7"/>
<keyword evidence="2 9" id="KW-0812">Transmembrane</keyword>
<dbReference type="Gene3D" id="3.40.50.80">
    <property type="entry name" value="Nucleotide-binding domain of ferredoxin-NADP reductase (FNR) module"/>
    <property type="match status" value="1"/>
</dbReference>
<keyword evidence="3" id="KW-0249">Electron transport</keyword>
<keyword evidence="6" id="KW-0813">Transport</keyword>
<dbReference type="PANTHER" id="PTHR11972">
    <property type="entry name" value="NADPH OXIDASE"/>
    <property type="match status" value="1"/>
</dbReference>
<dbReference type="GO" id="GO:0016175">
    <property type="term" value="F:superoxide-generating NAD(P)H oxidase activity"/>
    <property type="evidence" value="ECO:0007669"/>
    <property type="project" value="TreeGrafter"/>
</dbReference>
<dbReference type="InterPro" id="IPR017938">
    <property type="entry name" value="Riboflavin_synthase-like_b-brl"/>
</dbReference>
<evidence type="ECO:0000256" key="3">
    <source>
        <dbReference type="ARBA" id="ARBA00022982"/>
    </source>
</evidence>
<dbReference type="InterPro" id="IPR002048">
    <property type="entry name" value="EF_hand_dom"/>
</dbReference>
<protein>
    <recommendedName>
        <fullName evidence="14">FAD-binding FR-type domain-containing protein</fullName>
    </recommendedName>
</protein>
<dbReference type="AlphaFoldDB" id="A0A0J0XHJ7"/>
<feature type="compositionally biased region" description="Basic and acidic residues" evidence="8">
    <location>
        <begin position="1"/>
        <end position="16"/>
    </location>
</feature>
<feature type="compositionally biased region" description="Polar residues" evidence="8">
    <location>
        <begin position="523"/>
        <end position="533"/>
    </location>
</feature>
<gene>
    <name evidence="12" type="ORF">CC85DRAFT_287297</name>
</gene>
<comment type="subcellular location">
    <subcellularLocation>
        <location evidence="1">Membrane</location>
        <topology evidence="1">Multi-pass membrane protein</topology>
    </subcellularLocation>
</comment>
<feature type="domain" description="FAD-binding FR-type" evidence="11">
    <location>
        <begin position="351"/>
        <end position="456"/>
    </location>
</feature>
<keyword evidence="13" id="KW-1185">Reference proteome</keyword>
<dbReference type="GO" id="GO:0042554">
    <property type="term" value="P:superoxide anion generation"/>
    <property type="evidence" value="ECO:0007669"/>
    <property type="project" value="TreeGrafter"/>
</dbReference>
<evidence type="ECO:0008006" key="14">
    <source>
        <dbReference type="Google" id="ProtNLM"/>
    </source>
</evidence>
<evidence type="ECO:0000256" key="6">
    <source>
        <dbReference type="ARBA" id="ARBA00023065"/>
    </source>
</evidence>
<proteinExistence type="predicted"/>
<feature type="transmembrane region" description="Helical" evidence="9">
    <location>
        <begin position="129"/>
        <end position="153"/>
    </location>
</feature>
<dbReference type="OrthoDB" id="167398at2759"/>
<dbReference type="SUPFAM" id="SSF63380">
    <property type="entry name" value="Riboflavin synthase domain-like"/>
    <property type="match status" value="1"/>
</dbReference>
<keyword evidence="4 9" id="KW-1133">Transmembrane helix</keyword>
<keyword evidence="5" id="KW-0560">Oxidoreductase</keyword>
<dbReference type="Gene3D" id="2.40.30.10">
    <property type="entry name" value="Translation factors"/>
    <property type="match status" value="1"/>
</dbReference>
<dbReference type="InterPro" id="IPR017927">
    <property type="entry name" value="FAD-bd_FR_type"/>
</dbReference>
<dbReference type="SFLD" id="SFLDS00052">
    <property type="entry name" value="Ferric_Reductase_Domain"/>
    <property type="match status" value="1"/>
</dbReference>
<dbReference type="PROSITE" id="PS50222">
    <property type="entry name" value="EF_HAND_2"/>
    <property type="match status" value="1"/>
</dbReference>
<dbReference type="PROSITE" id="PS51384">
    <property type="entry name" value="FAD_FR"/>
    <property type="match status" value="1"/>
</dbReference>
<dbReference type="GO" id="GO:0006952">
    <property type="term" value="P:defense response"/>
    <property type="evidence" value="ECO:0007669"/>
    <property type="project" value="TreeGrafter"/>
</dbReference>
<dbReference type="Pfam" id="PF08022">
    <property type="entry name" value="FAD_binding_8"/>
    <property type="match status" value="1"/>
</dbReference>
<dbReference type="EMBL" id="KQ087232">
    <property type="protein sequence ID" value="KLT40571.1"/>
    <property type="molecule type" value="Genomic_DNA"/>
</dbReference>
<feature type="transmembrane region" description="Helical" evidence="9">
    <location>
        <begin position="274"/>
        <end position="296"/>
    </location>
</feature>
<accession>A0A0J0XHJ7</accession>
<feature type="transmembrane region" description="Helical" evidence="9">
    <location>
        <begin position="303"/>
        <end position="321"/>
    </location>
</feature>
<dbReference type="InterPro" id="IPR050369">
    <property type="entry name" value="RBOH/FRE"/>
</dbReference>
<keyword evidence="7 9" id="KW-0472">Membrane</keyword>
<sequence>MYVDDPRFNPAAREDGPIQPLSDDEIDRFVSDINKNNDEAISYSELETMLDNVARELNPALDDDKAETSSRHLFLRQLLGTEVDEIPVAEFKKRVKSWRIPSLKQETDDDTDQDDYIKKMGAVRRLQSYWAVHGPMILFCCIVGSMMLAFGVWQLVKYLGPAYRGALGWGVVVAKTCAGLLYPTLFFLLLSMARYLSTMLRMSYSISRFVNFDLSQNFHIYMAVLATFLGTVHGIAHLTGDFIWIANSYRPEQLQALLGDGASWGYRDLIKSRAGLTGIIALASFWTIGLLSLPWVRRKSYEVFQLGHLLMYPIIGCLMAHGTQAILQWPMLGYFLAFPTLLVLTERATRLVRGFLPIKATIRILDSETVSIKAEIPQSRLFPYQPGHYIFLQVPKISRWQWHPFTVSTCLEREIQLHIKTDGNWTKNLRALATEDEKPVSITIGVDGPFGAPAQRFYDFSHTILVGSGIGVTPFAGILADLQSHEDAQRGGPDEQSLNEKLPHPAPTSDKPLRPHGPRSDSTDGSAQGSETVTPRGRSRSLRRASFPLSRIGSRRSSRQRNAAPDEFPADYRRVDVHWVARSRQHLAWFAELLNNVQRSQDWHAKHDGLGNPHLDIRIKTHVSMKRPNISTHVFRWLLELHRTDDHPNSPLTGLVNPTHYGRPNFVQILDEHYEDMKKYHGQYGYDVNNDGKTDRFKVGVFFCGAPVVGEVLADRCRALTARGRAENTLIEYYFMMEVFG</sequence>
<dbReference type="Pfam" id="PF08030">
    <property type="entry name" value="NAD_binding_6"/>
    <property type="match status" value="1"/>
</dbReference>
<dbReference type="GO" id="GO:0005509">
    <property type="term" value="F:calcium ion binding"/>
    <property type="evidence" value="ECO:0007669"/>
    <property type="project" value="InterPro"/>
</dbReference>
<evidence type="ECO:0000313" key="13">
    <source>
        <dbReference type="Proteomes" id="UP000053611"/>
    </source>
</evidence>
<dbReference type="InterPro" id="IPR013112">
    <property type="entry name" value="FAD-bd_8"/>
</dbReference>
<dbReference type="GO" id="GO:0043020">
    <property type="term" value="C:NADPH oxidase complex"/>
    <property type="evidence" value="ECO:0007669"/>
    <property type="project" value="TreeGrafter"/>
</dbReference>
<keyword evidence="6" id="KW-0406">Ion transport</keyword>
<dbReference type="InterPro" id="IPR039261">
    <property type="entry name" value="FNR_nucleotide-bd"/>
</dbReference>
<evidence type="ECO:0000259" key="10">
    <source>
        <dbReference type="PROSITE" id="PS50222"/>
    </source>
</evidence>
<evidence type="ECO:0000256" key="8">
    <source>
        <dbReference type="SAM" id="MobiDB-lite"/>
    </source>
</evidence>
<feature type="domain" description="EF-hand" evidence="10">
    <location>
        <begin position="21"/>
        <end position="56"/>
    </location>
</feature>
<reference evidence="12 13" key="1">
    <citation type="submission" date="2015-03" db="EMBL/GenBank/DDBJ databases">
        <title>Genomics and transcriptomics of the oil-accumulating basidiomycete yeast T. oleaginosus allow insights into substrate utilization and the diverse evolutionary trajectories of mating systems in fungi.</title>
        <authorList>
            <consortium name="DOE Joint Genome Institute"/>
            <person name="Kourist R."/>
            <person name="Kracht O."/>
            <person name="Bracharz F."/>
            <person name="Lipzen A."/>
            <person name="Nolan M."/>
            <person name="Ohm R."/>
            <person name="Grigoriev I."/>
            <person name="Sun S."/>
            <person name="Heitman J."/>
            <person name="Bruck T."/>
            <person name="Nowrousian M."/>
        </authorList>
    </citation>
    <scope>NUCLEOTIDE SEQUENCE [LARGE SCALE GENOMIC DNA]</scope>
    <source>
        <strain evidence="12 13">IBC0246</strain>
    </source>
</reference>
<dbReference type="Proteomes" id="UP000053611">
    <property type="component" value="Unassembled WGS sequence"/>
</dbReference>
<evidence type="ECO:0000256" key="2">
    <source>
        <dbReference type="ARBA" id="ARBA00022692"/>
    </source>
</evidence>
<evidence type="ECO:0000259" key="11">
    <source>
        <dbReference type="PROSITE" id="PS51384"/>
    </source>
</evidence>
<evidence type="ECO:0000256" key="9">
    <source>
        <dbReference type="SAM" id="Phobius"/>
    </source>
</evidence>
<dbReference type="CDD" id="cd06186">
    <property type="entry name" value="NOX_Duox_like_FAD_NADP"/>
    <property type="match status" value="1"/>
</dbReference>
<evidence type="ECO:0000256" key="1">
    <source>
        <dbReference type="ARBA" id="ARBA00004141"/>
    </source>
</evidence>
<feature type="transmembrane region" description="Helical" evidence="9">
    <location>
        <begin position="173"/>
        <end position="197"/>
    </location>
</feature>
<name>A0A0J0XHJ7_9TREE</name>
<dbReference type="InterPro" id="IPR013130">
    <property type="entry name" value="Fe3_Rdtase_TM_dom"/>
</dbReference>
<dbReference type="Pfam" id="PF01794">
    <property type="entry name" value="Ferric_reduct"/>
    <property type="match status" value="1"/>
</dbReference>
<dbReference type="PANTHER" id="PTHR11972:SF153">
    <property type="entry name" value="SUPEROXIDE-GENERATING NADPH OXIDASE HEAVY CHAIN SUBUNIT A"/>
    <property type="match status" value="1"/>
</dbReference>
<dbReference type="GO" id="GO:0006811">
    <property type="term" value="P:monoatomic ion transport"/>
    <property type="evidence" value="ECO:0007669"/>
    <property type="project" value="UniProtKB-KW"/>
</dbReference>
<evidence type="ECO:0000256" key="7">
    <source>
        <dbReference type="ARBA" id="ARBA00023136"/>
    </source>
</evidence>